<feature type="domain" description="PilZ" evidence="1">
    <location>
        <begin position="3"/>
        <end position="107"/>
    </location>
</feature>
<dbReference type="Gene3D" id="2.40.10.220">
    <property type="entry name" value="predicted glycosyltransferase like domains"/>
    <property type="match status" value="1"/>
</dbReference>
<organism evidence="2 3">
    <name type="scientific">Pseudomonas mangiferae</name>
    <dbReference type="NCBI Taxonomy" id="2593654"/>
    <lineage>
        <taxon>Bacteria</taxon>
        <taxon>Pseudomonadati</taxon>
        <taxon>Pseudomonadota</taxon>
        <taxon>Gammaproteobacteria</taxon>
        <taxon>Pseudomonadales</taxon>
        <taxon>Pseudomonadaceae</taxon>
        <taxon>Pseudomonas</taxon>
    </lineage>
</organism>
<dbReference type="Pfam" id="PF07238">
    <property type="entry name" value="PilZ"/>
    <property type="match status" value="1"/>
</dbReference>
<dbReference type="EMBL" id="VJOY01000002">
    <property type="protein sequence ID" value="TRX76147.1"/>
    <property type="molecule type" value="Genomic_DNA"/>
</dbReference>
<evidence type="ECO:0000313" key="3">
    <source>
        <dbReference type="Proteomes" id="UP000315235"/>
    </source>
</evidence>
<dbReference type="GO" id="GO:0035438">
    <property type="term" value="F:cyclic-di-GMP binding"/>
    <property type="evidence" value="ECO:0007669"/>
    <property type="project" value="InterPro"/>
</dbReference>
<dbReference type="AlphaFoldDB" id="A0A553H337"/>
<keyword evidence="3" id="KW-1185">Reference proteome</keyword>
<evidence type="ECO:0000313" key="2">
    <source>
        <dbReference type="EMBL" id="TRX76147.1"/>
    </source>
</evidence>
<dbReference type="InterPro" id="IPR009875">
    <property type="entry name" value="PilZ_domain"/>
</dbReference>
<evidence type="ECO:0000259" key="1">
    <source>
        <dbReference type="Pfam" id="PF07238"/>
    </source>
</evidence>
<reference evidence="2 3" key="1">
    <citation type="submission" date="2019-07" db="EMBL/GenBank/DDBJ databases">
        <title>Pseudomonas mangiferae sp. nov., isolated from bark of mango tree in Thailand.</title>
        <authorList>
            <person name="Srisuk N."/>
            <person name="Anurat P."/>
        </authorList>
    </citation>
    <scope>NUCLEOTIDE SEQUENCE [LARGE SCALE GENOMIC DNA]</scope>
    <source>
        <strain evidence="2 3">DMKU_BBB3-04</strain>
    </source>
</reference>
<gene>
    <name evidence="2" type="ORF">FM069_02860</name>
</gene>
<dbReference type="Proteomes" id="UP000315235">
    <property type="component" value="Unassembled WGS sequence"/>
</dbReference>
<dbReference type="RefSeq" id="WP_143486775.1">
    <property type="nucleotide sequence ID" value="NZ_VJOY01000002.1"/>
</dbReference>
<comment type="caution">
    <text evidence="2">The sequence shown here is derived from an EMBL/GenBank/DDBJ whole genome shotgun (WGS) entry which is preliminary data.</text>
</comment>
<name>A0A553H337_9PSED</name>
<dbReference type="SUPFAM" id="SSF141371">
    <property type="entry name" value="PilZ domain-like"/>
    <property type="match status" value="1"/>
</dbReference>
<accession>A0A553H337</accession>
<sequence length="110" mass="12325">MEERRHHPRLATDLRLEVQDLDSGQRLGRVVDLTGEGFMLFGEGVSERDPTRHCRLALDESANPPPAVHLRVDCLWTRPSADGRHCWAGFQVVELTEPQAASLDTLLDAL</sequence>
<proteinExistence type="predicted"/>
<protein>
    <submittedName>
        <fullName evidence="2">PilZ domain-containing protein</fullName>
    </submittedName>
</protein>
<dbReference type="OrthoDB" id="6199437at2"/>